<dbReference type="KEGG" id="sbat:G4Z16_15935"/>
<feature type="region of interest" description="Disordered" evidence="1">
    <location>
        <begin position="162"/>
        <end position="198"/>
    </location>
</feature>
<feature type="transmembrane region" description="Helical" evidence="2">
    <location>
        <begin position="91"/>
        <end position="109"/>
    </location>
</feature>
<evidence type="ECO:0000313" key="4">
    <source>
        <dbReference type="Proteomes" id="UP000595046"/>
    </source>
</evidence>
<evidence type="ECO:0000256" key="1">
    <source>
        <dbReference type="SAM" id="MobiDB-lite"/>
    </source>
</evidence>
<feature type="transmembrane region" description="Helical" evidence="2">
    <location>
        <begin position="132"/>
        <end position="154"/>
    </location>
</feature>
<accession>A0A7T1T757</accession>
<keyword evidence="2" id="KW-0472">Membrane</keyword>
<keyword evidence="4" id="KW-1185">Reference proteome</keyword>
<evidence type="ECO:0000256" key="2">
    <source>
        <dbReference type="SAM" id="Phobius"/>
    </source>
</evidence>
<gene>
    <name evidence="3" type="ORF">G4Z16_15935</name>
</gene>
<sequence>MPQLPRLPRPARRAFLVAHVTVSVGWLGISLCLLALAIAGARDPEAFAGPSSIAMKLFADWLLVPVALISLGTGLVLSLGTSWGLARHRWVWVKFWLTLAATGLTVFSFKPGADEAAALAAAGEPVPGSDLLVPPAVSLSLYVFLTAVSVLKPWGLTRRGRRLRDARTGRGTASARPTGPEEAAAGKSVAGRRPRQPA</sequence>
<keyword evidence="2" id="KW-0812">Transmembrane</keyword>
<dbReference type="AlphaFoldDB" id="A0A7T1T757"/>
<feature type="transmembrane region" description="Helical" evidence="2">
    <location>
        <begin position="14"/>
        <end position="41"/>
    </location>
</feature>
<keyword evidence="2" id="KW-1133">Transmembrane helix</keyword>
<organism evidence="3 4">
    <name type="scientific">Streptomyces bathyalis</name>
    <dbReference type="NCBI Taxonomy" id="2710756"/>
    <lineage>
        <taxon>Bacteria</taxon>
        <taxon>Bacillati</taxon>
        <taxon>Actinomycetota</taxon>
        <taxon>Actinomycetes</taxon>
        <taxon>Kitasatosporales</taxon>
        <taxon>Streptomycetaceae</taxon>
        <taxon>Streptomyces</taxon>
    </lineage>
</organism>
<dbReference type="Proteomes" id="UP000595046">
    <property type="component" value="Chromosome"/>
</dbReference>
<name>A0A7T1T757_9ACTN</name>
<dbReference type="RefSeq" id="WP_197351445.1">
    <property type="nucleotide sequence ID" value="NZ_CP048882.1"/>
</dbReference>
<reference evidence="4" key="1">
    <citation type="submission" date="2020-02" db="EMBL/GenBank/DDBJ databases">
        <title>Streptomyces sp. ASO4wet.</title>
        <authorList>
            <person name="Risdian C."/>
            <person name="Landwehr W."/>
            <person name="Schupp P."/>
            <person name="Wink J."/>
        </authorList>
    </citation>
    <scope>NUCLEOTIDE SEQUENCE [LARGE SCALE GENOMIC DNA]</scope>
    <source>
        <strain evidence="4">ASO4wet</strain>
    </source>
</reference>
<evidence type="ECO:0000313" key="3">
    <source>
        <dbReference type="EMBL" id="QPP07634.1"/>
    </source>
</evidence>
<feature type="transmembrane region" description="Helical" evidence="2">
    <location>
        <begin position="61"/>
        <end position="79"/>
    </location>
</feature>
<dbReference type="EMBL" id="CP048882">
    <property type="protein sequence ID" value="QPP07634.1"/>
    <property type="molecule type" value="Genomic_DNA"/>
</dbReference>
<proteinExistence type="predicted"/>
<protein>
    <submittedName>
        <fullName evidence="3">DUF2269 domain-containing protein</fullName>
    </submittedName>
</protein>